<evidence type="ECO:0000256" key="3">
    <source>
        <dbReference type="ARBA" id="ARBA00020776"/>
    </source>
</evidence>
<keyword evidence="5" id="KW-0547">Nucleotide-binding</keyword>
<feature type="domain" description="AAA+ ATPase" evidence="7">
    <location>
        <begin position="39"/>
        <end position="156"/>
    </location>
</feature>
<keyword evidence="4" id="KW-0235">DNA replication</keyword>
<organism evidence="8 9">
    <name type="scientific">Herminiimonas fonticola</name>
    <dbReference type="NCBI Taxonomy" id="303380"/>
    <lineage>
        <taxon>Bacteria</taxon>
        <taxon>Pseudomonadati</taxon>
        <taxon>Pseudomonadota</taxon>
        <taxon>Betaproteobacteria</taxon>
        <taxon>Burkholderiales</taxon>
        <taxon>Oxalobacteraceae</taxon>
        <taxon>Herminiimonas</taxon>
    </lineage>
</organism>
<dbReference type="PANTHER" id="PTHR13779">
    <property type="entry name" value="WERNER HELICASE-INTERACTING PROTEIN 1 FAMILY MEMBER"/>
    <property type="match status" value="1"/>
</dbReference>
<dbReference type="RefSeq" id="WP_112992006.1">
    <property type="nucleotide sequence ID" value="NZ_PTLZ01000002.1"/>
</dbReference>
<dbReference type="InterPro" id="IPR003593">
    <property type="entry name" value="AAA+_ATPase"/>
</dbReference>
<name>A0A4R6G802_9BURK</name>
<proteinExistence type="inferred from homology"/>
<keyword evidence="6" id="KW-0067">ATP-binding</keyword>
<evidence type="ECO:0000256" key="5">
    <source>
        <dbReference type="ARBA" id="ARBA00022741"/>
    </source>
</evidence>
<dbReference type="Proteomes" id="UP000294737">
    <property type="component" value="Unassembled WGS sequence"/>
</dbReference>
<dbReference type="InterPro" id="IPR051314">
    <property type="entry name" value="AAA_ATPase_RarA/MGS1/WRNIP1"/>
</dbReference>
<evidence type="ECO:0000256" key="1">
    <source>
        <dbReference type="ARBA" id="ARBA00002393"/>
    </source>
</evidence>
<evidence type="ECO:0000256" key="6">
    <source>
        <dbReference type="ARBA" id="ARBA00022840"/>
    </source>
</evidence>
<dbReference type="InterPro" id="IPR021886">
    <property type="entry name" value="MgsA_C"/>
</dbReference>
<dbReference type="GO" id="GO:0008047">
    <property type="term" value="F:enzyme activator activity"/>
    <property type="evidence" value="ECO:0007669"/>
    <property type="project" value="TreeGrafter"/>
</dbReference>
<dbReference type="InterPro" id="IPR008921">
    <property type="entry name" value="DNA_pol3_clamp-load_cplx_C"/>
</dbReference>
<keyword evidence="9" id="KW-1185">Reference proteome</keyword>
<dbReference type="InterPro" id="IPR003959">
    <property type="entry name" value="ATPase_AAA_core"/>
</dbReference>
<dbReference type="GO" id="GO:0003677">
    <property type="term" value="F:DNA binding"/>
    <property type="evidence" value="ECO:0007669"/>
    <property type="project" value="InterPro"/>
</dbReference>
<dbReference type="GO" id="GO:0000731">
    <property type="term" value="P:DNA synthesis involved in DNA repair"/>
    <property type="evidence" value="ECO:0007669"/>
    <property type="project" value="TreeGrafter"/>
</dbReference>
<dbReference type="Gene3D" id="3.40.50.300">
    <property type="entry name" value="P-loop containing nucleotide triphosphate hydrolases"/>
    <property type="match status" value="1"/>
</dbReference>
<comment type="caution">
    <text evidence="8">The sequence shown here is derived from an EMBL/GenBank/DDBJ whole genome shotgun (WGS) entry which is preliminary data.</text>
</comment>
<dbReference type="CDD" id="cd18139">
    <property type="entry name" value="HLD_clamp_RarA"/>
    <property type="match status" value="1"/>
</dbReference>
<gene>
    <name evidence="8" type="ORF">EV677_1992</name>
</gene>
<dbReference type="SUPFAM" id="SSF48019">
    <property type="entry name" value="post-AAA+ oligomerization domain-like"/>
    <property type="match status" value="1"/>
</dbReference>
<dbReference type="Pfam" id="PF12002">
    <property type="entry name" value="MgsA_C"/>
    <property type="match status" value="1"/>
</dbReference>
<comment type="similarity">
    <text evidence="2">Belongs to the AAA ATPase family. RarA/MGS1/WRNIP1 subfamily.</text>
</comment>
<dbReference type="SMART" id="SM00382">
    <property type="entry name" value="AAA"/>
    <property type="match status" value="1"/>
</dbReference>
<comment type="function">
    <text evidence="1">DNA-dependent ATPase that plays important roles in cellular responses to stalled DNA replication processes.</text>
</comment>
<dbReference type="Gene3D" id="1.20.272.10">
    <property type="match status" value="1"/>
</dbReference>
<accession>A0A4R6G802</accession>
<protein>
    <recommendedName>
        <fullName evidence="3">Replication-associated recombination protein A</fullName>
    </recommendedName>
</protein>
<dbReference type="CDD" id="cd00009">
    <property type="entry name" value="AAA"/>
    <property type="match status" value="1"/>
</dbReference>
<dbReference type="FunFam" id="1.20.272.10:FF:000001">
    <property type="entry name" value="Putative AAA family ATPase"/>
    <property type="match status" value="1"/>
</dbReference>
<dbReference type="SUPFAM" id="SSF52540">
    <property type="entry name" value="P-loop containing nucleoside triphosphate hydrolases"/>
    <property type="match status" value="1"/>
</dbReference>
<dbReference type="GO" id="GO:0016887">
    <property type="term" value="F:ATP hydrolysis activity"/>
    <property type="evidence" value="ECO:0007669"/>
    <property type="project" value="InterPro"/>
</dbReference>
<dbReference type="Pfam" id="PF16193">
    <property type="entry name" value="AAA_assoc_2"/>
    <property type="match status" value="1"/>
</dbReference>
<dbReference type="OrthoDB" id="9778364at2"/>
<evidence type="ECO:0000313" key="9">
    <source>
        <dbReference type="Proteomes" id="UP000294737"/>
    </source>
</evidence>
<dbReference type="GO" id="GO:0006261">
    <property type="term" value="P:DNA-templated DNA replication"/>
    <property type="evidence" value="ECO:0007669"/>
    <property type="project" value="TreeGrafter"/>
</dbReference>
<sequence length="430" mass="47268">MSFIPLAERLRPHTLDEVIGQQHILGEGKPLRVAFESGEPHSMILWGPPGVGKTTLARLMADSFHADFIALSAVLSGVKDIREAVERAELSRGAMGRRTILFVDEVHRFNKSQQDAFLPHVESGLFTFIGATTENPSFEVNGALLSRASVYVLKSLDEEDLGAMLDRASATELDGLRFTSDAKATLIGSADGDGRKLLNNLEIVARAAQAKKLNEVDAELLKACLGDALRRFDKGGDAFYDQISALHKSVRGSNPDASLYWFVRMLDGGADPRYLARRIVRMASEDIGLADPRALRLTLDAAETYERLGSPEGELALAQAVIYLACAAKSNAAYKAYNAARAHVTKDKSRLVPEHLRNAPTKLMKELGYGKLYRYAHDEPDAYAADETYLPDGMVEPHWYQPTPRGLEGKIGEKLAYLRSLDQAAKKNKK</sequence>
<evidence type="ECO:0000256" key="2">
    <source>
        <dbReference type="ARBA" id="ARBA00008959"/>
    </source>
</evidence>
<dbReference type="GO" id="GO:0005524">
    <property type="term" value="F:ATP binding"/>
    <property type="evidence" value="ECO:0007669"/>
    <property type="project" value="UniProtKB-KW"/>
</dbReference>
<dbReference type="Gene3D" id="1.10.8.60">
    <property type="match status" value="1"/>
</dbReference>
<dbReference type="AlphaFoldDB" id="A0A4R6G802"/>
<evidence type="ECO:0000259" key="7">
    <source>
        <dbReference type="SMART" id="SM00382"/>
    </source>
</evidence>
<evidence type="ECO:0000256" key="4">
    <source>
        <dbReference type="ARBA" id="ARBA00022705"/>
    </source>
</evidence>
<dbReference type="InterPro" id="IPR027417">
    <property type="entry name" value="P-loop_NTPase"/>
</dbReference>
<dbReference type="Pfam" id="PF00004">
    <property type="entry name" value="AAA"/>
    <property type="match status" value="1"/>
</dbReference>
<dbReference type="InterPro" id="IPR032423">
    <property type="entry name" value="AAA_assoc_2"/>
</dbReference>
<dbReference type="Gene3D" id="1.10.3710.10">
    <property type="entry name" value="DNA polymerase III clamp loader subunits, C-terminal domain"/>
    <property type="match status" value="1"/>
</dbReference>
<evidence type="ECO:0000313" key="8">
    <source>
        <dbReference type="EMBL" id="TDN89924.1"/>
    </source>
</evidence>
<dbReference type="GO" id="GO:0017116">
    <property type="term" value="F:single-stranded DNA helicase activity"/>
    <property type="evidence" value="ECO:0007669"/>
    <property type="project" value="TreeGrafter"/>
</dbReference>
<reference evidence="8 9" key="1">
    <citation type="submission" date="2019-03" db="EMBL/GenBank/DDBJ databases">
        <title>Genomic Encyclopedia of Type Strains, Phase IV (KMG-IV): sequencing the most valuable type-strain genomes for metagenomic binning, comparative biology and taxonomic classification.</title>
        <authorList>
            <person name="Goeker M."/>
        </authorList>
    </citation>
    <scope>NUCLEOTIDE SEQUENCE [LARGE SCALE GENOMIC DNA]</scope>
    <source>
        <strain evidence="8 9">DSM 18555</strain>
    </source>
</reference>
<dbReference type="EMBL" id="SNWF01000005">
    <property type="protein sequence ID" value="TDN89924.1"/>
    <property type="molecule type" value="Genomic_DNA"/>
</dbReference>
<dbReference type="PANTHER" id="PTHR13779:SF7">
    <property type="entry name" value="ATPASE WRNIP1"/>
    <property type="match status" value="1"/>
</dbReference>
<dbReference type="FunFam" id="3.40.50.300:FF:000137">
    <property type="entry name" value="Replication-associated recombination protein A"/>
    <property type="match status" value="1"/>
</dbReference>